<dbReference type="InterPro" id="IPR003351">
    <property type="entry name" value="Dishevelled_protein_dom"/>
</dbReference>
<dbReference type="SUPFAM" id="SSF50156">
    <property type="entry name" value="PDZ domain-like"/>
    <property type="match status" value="1"/>
</dbReference>
<feature type="compositionally biased region" description="Polar residues" evidence="1">
    <location>
        <begin position="19"/>
        <end position="34"/>
    </location>
</feature>
<evidence type="ECO:0000313" key="3">
    <source>
        <dbReference type="EMBL" id="KAG8239924.1"/>
    </source>
</evidence>
<dbReference type="InterPro" id="IPR036034">
    <property type="entry name" value="PDZ_sf"/>
</dbReference>
<dbReference type="OrthoDB" id="8183527at2759"/>
<dbReference type="Gene3D" id="2.30.42.10">
    <property type="match status" value="1"/>
</dbReference>
<dbReference type="GO" id="GO:0060070">
    <property type="term" value="P:canonical Wnt signaling pathway"/>
    <property type="evidence" value="ECO:0007669"/>
    <property type="project" value="TreeGrafter"/>
</dbReference>
<feature type="region of interest" description="Disordered" evidence="1">
    <location>
        <begin position="1"/>
        <end position="94"/>
    </location>
</feature>
<dbReference type="InterPro" id="IPR015506">
    <property type="entry name" value="Dsh/Dvl-rel"/>
</dbReference>
<feature type="domain" description="Dishevelled protein" evidence="2">
    <location>
        <begin position="3"/>
        <end position="104"/>
    </location>
</feature>
<dbReference type="GO" id="GO:0005109">
    <property type="term" value="F:frizzled binding"/>
    <property type="evidence" value="ECO:0007669"/>
    <property type="project" value="TreeGrafter"/>
</dbReference>
<proteinExistence type="predicted"/>
<feature type="compositionally biased region" description="Basic residues" evidence="1">
    <location>
        <begin position="74"/>
        <end position="85"/>
    </location>
</feature>
<sequence length="156" mass="17250">MCLRINGHSKHRSSGHGYESSSMLSSDLETTSFLESEDDASSRITTTTGRATNLSVDRATADQSSVVSRLQQQARRRPRRRRHRLPPLSRTSSFSSITDSTMSLNIITVTLNMDTVNFLGISIVGQSNKGGDGGIYVGSIMKGFVWNILYSIFFHM</sequence>
<reference evidence="3" key="2">
    <citation type="submission" date="2017-10" db="EMBL/GenBank/DDBJ databases">
        <title>Ladona fulva Genome sequencing and assembly.</title>
        <authorList>
            <person name="Murali S."/>
            <person name="Richards S."/>
            <person name="Bandaranaike D."/>
            <person name="Bellair M."/>
            <person name="Blankenburg K."/>
            <person name="Chao H."/>
            <person name="Dinh H."/>
            <person name="Doddapaneni H."/>
            <person name="Dugan-Rocha S."/>
            <person name="Elkadiri S."/>
            <person name="Gnanaolivu R."/>
            <person name="Hernandez B."/>
            <person name="Skinner E."/>
            <person name="Javaid M."/>
            <person name="Lee S."/>
            <person name="Li M."/>
            <person name="Ming W."/>
            <person name="Munidasa M."/>
            <person name="Muniz J."/>
            <person name="Nguyen L."/>
            <person name="Hughes D."/>
            <person name="Osuji N."/>
            <person name="Pu L.-L."/>
            <person name="Puazo M."/>
            <person name="Qu C."/>
            <person name="Quiroz J."/>
            <person name="Raj R."/>
            <person name="Weissenberger G."/>
            <person name="Xin Y."/>
            <person name="Zou X."/>
            <person name="Han Y."/>
            <person name="Worley K."/>
            <person name="Muzny D."/>
            <person name="Gibbs R."/>
        </authorList>
    </citation>
    <scope>NUCLEOTIDE SEQUENCE</scope>
    <source>
        <strain evidence="3">Sampled in the wild</strain>
    </source>
</reference>
<keyword evidence="4" id="KW-1185">Reference proteome</keyword>
<reference evidence="3" key="1">
    <citation type="submission" date="2013-04" db="EMBL/GenBank/DDBJ databases">
        <authorList>
            <person name="Qu J."/>
            <person name="Murali S.C."/>
            <person name="Bandaranaike D."/>
            <person name="Bellair M."/>
            <person name="Blankenburg K."/>
            <person name="Chao H."/>
            <person name="Dinh H."/>
            <person name="Doddapaneni H."/>
            <person name="Downs B."/>
            <person name="Dugan-Rocha S."/>
            <person name="Elkadiri S."/>
            <person name="Gnanaolivu R.D."/>
            <person name="Hernandez B."/>
            <person name="Javaid M."/>
            <person name="Jayaseelan J.C."/>
            <person name="Lee S."/>
            <person name="Li M."/>
            <person name="Ming W."/>
            <person name="Munidasa M."/>
            <person name="Muniz J."/>
            <person name="Nguyen L."/>
            <person name="Ongeri F."/>
            <person name="Osuji N."/>
            <person name="Pu L.-L."/>
            <person name="Puazo M."/>
            <person name="Qu C."/>
            <person name="Quiroz J."/>
            <person name="Raj R."/>
            <person name="Weissenberger G."/>
            <person name="Xin Y."/>
            <person name="Zou X."/>
            <person name="Han Y."/>
            <person name="Richards S."/>
            <person name="Worley K."/>
            <person name="Muzny D."/>
            <person name="Gibbs R."/>
        </authorList>
    </citation>
    <scope>NUCLEOTIDE SEQUENCE</scope>
    <source>
        <strain evidence="3">Sampled in the wild</strain>
    </source>
</reference>
<protein>
    <recommendedName>
        <fullName evidence="2">Dishevelled protein domain-containing protein</fullName>
    </recommendedName>
</protein>
<dbReference type="PANTHER" id="PTHR10878:SF25">
    <property type="entry name" value="SEGMENT POLARITY PROTEIN DISHEVELLED"/>
    <property type="match status" value="1"/>
</dbReference>
<evidence type="ECO:0000256" key="1">
    <source>
        <dbReference type="SAM" id="MobiDB-lite"/>
    </source>
</evidence>
<dbReference type="Pfam" id="PF02377">
    <property type="entry name" value="Dishevelled"/>
    <property type="match status" value="1"/>
</dbReference>
<accession>A0A8K0KT19</accession>
<evidence type="ECO:0000313" key="4">
    <source>
        <dbReference type="Proteomes" id="UP000792457"/>
    </source>
</evidence>
<feature type="compositionally biased region" description="Polar residues" evidence="1">
    <location>
        <begin position="42"/>
        <end position="67"/>
    </location>
</feature>
<name>A0A8K0KT19_LADFU</name>
<organism evidence="3 4">
    <name type="scientific">Ladona fulva</name>
    <name type="common">Scarce chaser dragonfly</name>
    <name type="synonym">Libellula fulva</name>
    <dbReference type="NCBI Taxonomy" id="123851"/>
    <lineage>
        <taxon>Eukaryota</taxon>
        <taxon>Metazoa</taxon>
        <taxon>Ecdysozoa</taxon>
        <taxon>Arthropoda</taxon>
        <taxon>Hexapoda</taxon>
        <taxon>Insecta</taxon>
        <taxon>Pterygota</taxon>
        <taxon>Palaeoptera</taxon>
        <taxon>Odonata</taxon>
        <taxon>Epiprocta</taxon>
        <taxon>Anisoptera</taxon>
        <taxon>Libelluloidea</taxon>
        <taxon>Libellulidae</taxon>
        <taxon>Ladona</taxon>
    </lineage>
</organism>
<dbReference type="PANTHER" id="PTHR10878">
    <property type="entry name" value="SEGMENT POLARITY PROTEIN DISHEVELLED"/>
    <property type="match status" value="1"/>
</dbReference>
<dbReference type="AlphaFoldDB" id="A0A8K0KT19"/>
<dbReference type="EMBL" id="KZ310314">
    <property type="protein sequence ID" value="KAG8239924.1"/>
    <property type="molecule type" value="Genomic_DNA"/>
</dbReference>
<dbReference type="GO" id="GO:0005829">
    <property type="term" value="C:cytosol"/>
    <property type="evidence" value="ECO:0007669"/>
    <property type="project" value="TreeGrafter"/>
</dbReference>
<evidence type="ECO:0000259" key="2">
    <source>
        <dbReference type="Pfam" id="PF02377"/>
    </source>
</evidence>
<dbReference type="Proteomes" id="UP000792457">
    <property type="component" value="Unassembled WGS sequence"/>
</dbReference>
<gene>
    <name evidence="3" type="ORF">J437_LFUL019515</name>
</gene>
<comment type="caution">
    <text evidence="3">The sequence shown here is derived from an EMBL/GenBank/DDBJ whole genome shotgun (WGS) entry which is preliminary data.</text>
</comment>